<dbReference type="InterPro" id="IPR002495">
    <property type="entry name" value="Glyco_trans_8"/>
</dbReference>
<evidence type="ECO:0000256" key="8">
    <source>
        <dbReference type="ARBA" id="ARBA00022985"/>
    </source>
</evidence>
<dbReference type="Pfam" id="PF01501">
    <property type="entry name" value="Glyco_transf_8"/>
    <property type="match status" value="1"/>
</dbReference>
<dbReference type="RefSeq" id="WP_132547469.1">
    <property type="nucleotide sequence ID" value="NZ_SMAA01000003.1"/>
</dbReference>
<evidence type="ECO:0000256" key="1">
    <source>
        <dbReference type="ARBA" id="ARBA00001946"/>
    </source>
</evidence>
<gene>
    <name evidence="10" type="ORF">EDC37_1031</name>
</gene>
<keyword evidence="11" id="KW-1185">Reference proteome</keyword>
<keyword evidence="4 10" id="KW-0328">Glycosyltransferase</keyword>
<comment type="similarity">
    <text evidence="3">Belongs to the glycosyltransferase 8 family.</text>
</comment>
<name>A0A4V2USB6_9FIRM</name>
<evidence type="ECO:0000256" key="2">
    <source>
        <dbReference type="ARBA" id="ARBA00004713"/>
    </source>
</evidence>
<dbReference type="InterPro" id="IPR013645">
    <property type="entry name" value="Glyco_transf_8N"/>
</dbReference>
<keyword evidence="8" id="KW-0448">Lipopolysaccharide biosynthesis</keyword>
<dbReference type="SUPFAM" id="SSF53448">
    <property type="entry name" value="Nucleotide-diphospho-sugar transferases"/>
    <property type="match status" value="1"/>
</dbReference>
<dbReference type="PANTHER" id="PTHR13778:SF47">
    <property type="entry name" value="LIPOPOLYSACCHARIDE 1,3-GALACTOSYLTRANSFERASE"/>
    <property type="match status" value="1"/>
</dbReference>
<evidence type="ECO:0000256" key="3">
    <source>
        <dbReference type="ARBA" id="ARBA00006351"/>
    </source>
</evidence>
<feature type="domain" description="Glycosyl transferase family 8 C-terminal" evidence="9">
    <location>
        <begin position="270"/>
        <end position="322"/>
    </location>
</feature>
<dbReference type="Proteomes" id="UP000295188">
    <property type="component" value="Unassembled WGS sequence"/>
</dbReference>
<evidence type="ECO:0000313" key="11">
    <source>
        <dbReference type="Proteomes" id="UP000295188"/>
    </source>
</evidence>
<dbReference type="PANTHER" id="PTHR13778">
    <property type="entry name" value="GLYCOSYLTRANSFERASE 8 DOMAIN-CONTAINING PROTEIN"/>
    <property type="match status" value="1"/>
</dbReference>
<evidence type="ECO:0000313" key="10">
    <source>
        <dbReference type="EMBL" id="TCS80832.1"/>
    </source>
</evidence>
<dbReference type="OrthoDB" id="9798746at2"/>
<organism evidence="10 11">
    <name type="scientific">Pectinatus cerevisiiphilus</name>
    <dbReference type="NCBI Taxonomy" id="86956"/>
    <lineage>
        <taxon>Bacteria</taxon>
        <taxon>Bacillati</taxon>
        <taxon>Bacillota</taxon>
        <taxon>Negativicutes</taxon>
        <taxon>Selenomonadales</taxon>
        <taxon>Selenomonadaceae</taxon>
        <taxon>Pectinatus</taxon>
    </lineage>
</organism>
<keyword evidence="7" id="KW-0460">Magnesium</keyword>
<comment type="caution">
    <text evidence="10">The sequence shown here is derived from an EMBL/GenBank/DDBJ whole genome shotgun (WGS) entry which is preliminary data.</text>
</comment>
<dbReference type="InterPro" id="IPR029044">
    <property type="entry name" value="Nucleotide-diphossugar_trans"/>
</dbReference>
<comment type="pathway">
    <text evidence="2">Bacterial outer membrane biogenesis; LPS core biosynthesis.</text>
</comment>
<dbReference type="Gene3D" id="3.90.550.10">
    <property type="entry name" value="Spore Coat Polysaccharide Biosynthesis Protein SpsA, Chain A"/>
    <property type="match status" value="1"/>
</dbReference>
<proteinExistence type="inferred from homology"/>
<sequence length="339" mass="39895">MHTKSYVTKKIIYGNPSQVPIKYDNALNIGYGIDNNYVQPMGVSMASIVINNPKKKIIFHVFIDCIDKNNKEKLKQFAIDNKTIIIIYLIDTKIFNDFSYTNHFSKATYNRLLMPQILENVLDKIIYIDADVQCFGKLDEIFTISLANKLAAVVPDIKVVRQRQIAFLQLKNAVYFNAGFMYINVPMWNKENISEKTMKVAFENRDRFNWQDQDALNVVLDGKCMYLDKRYDYLLDLKYKTVSIPENAVFVHYVGRYKPWDKWCLNPLRNKFLDIEKISLWKNTPLSKPNSYKTMKRMGYSNMIYGNYLTGIHWYLKYSFTKIKCLICKSIIRKNIDNI</sequence>
<accession>A0A4V2USB6</accession>
<dbReference type="InterPro" id="IPR050748">
    <property type="entry name" value="Glycosyltrans_8_dom-fam"/>
</dbReference>
<keyword evidence="6" id="KW-0479">Metal-binding</keyword>
<dbReference type="GO" id="GO:0046872">
    <property type="term" value="F:metal ion binding"/>
    <property type="evidence" value="ECO:0007669"/>
    <property type="project" value="UniProtKB-KW"/>
</dbReference>
<dbReference type="Pfam" id="PF08437">
    <property type="entry name" value="Glyco_transf_8C"/>
    <property type="match status" value="1"/>
</dbReference>
<reference evidence="10 11" key="1">
    <citation type="submission" date="2019-03" db="EMBL/GenBank/DDBJ databases">
        <title>Genomic Encyclopedia of Type Strains, Phase IV (KMG-IV): sequencing the most valuable type-strain genomes for metagenomic binning, comparative biology and taxonomic classification.</title>
        <authorList>
            <person name="Goeker M."/>
        </authorList>
    </citation>
    <scope>NUCLEOTIDE SEQUENCE [LARGE SCALE GENOMIC DNA]</scope>
    <source>
        <strain evidence="10 11">DSM 20467</strain>
    </source>
</reference>
<evidence type="ECO:0000256" key="6">
    <source>
        <dbReference type="ARBA" id="ARBA00022723"/>
    </source>
</evidence>
<dbReference type="CDD" id="cd04194">
    <property type="entry name" value="GT8_A4GalT_like"/>
    <property type="match status" value="1"/>
</dbReference>
<comment type="cofactor">
    <cofactor evidence="1">
        <name>Mg(2+)</name>
        <dbReference type="ChEBI" id="CHEBI:18420"/>
    </cofactor>
</comment>
<evidence type="ECO:0000259" key="9">
    <source>
        <dbReference type="Pfam" id="PF08437"/>
    </source>
</evidence>
<keyword evidence="5 10" id="KW-0808">Transferase</keyword>
<dbReference type="EMBL" id="SMAA01000003">
    <property type="protein sequence ID" value="TCS80832.1"/>
    <property type="molecule type" value="Genomic_DNA"/>
</dbReference>
<dbReference type="GO" id="GO:0008918">
    <property type="term" value="F:lipopolysaccharide 3-alpha-galactosyltransferase activity"/>
    <property type="evidence" value="ECO:0007669"/>
    <property type="project" value="InterPro"/>
</dbReference>
<evidence type="ECO:0000256" key="5">
    <source>
        <dbReference type="ARBA" id="ARBA00022679"/>
    </source>
</evidence>
<protein>
    <submittedName>
        <fullName evidence="10">UDP-D-galactose:(Glucosyl)LPS alpha-1, 3-D-galactosyltransferase/UDP-glucose:(Galactosyl)LPS alpha-1,2-glucosyltransferase</fullName>
    </submittedName>
</protein>
<evidence type="ECO:0000256" key="4">
    <source>
        <dbReference type="ARBA" id="ARBA00022676"/>
    </source>
</evidence>
<dbReference type="AlphaFoldDB" id="A0A4V2USB6"/>
<evidence type="ECO:0000256" key="7">
    <source>
        <dbReference type="ARBA" id="ARBA00022842"/>
    </source>
</evidence>